<evidence type="ECO:0000313" key="2">
    <source>
        <dbReference type="EMBL" id="AMW05136.1"/>
    </source>
</evidence>
<reference evidence="2 3" key="1">
    <citation type="journal article" date="2014" name="Proc. Natl. Acad. Sci. U.S.A.">
        <title>Functional type 2 photosynthetic reaction centers found in the rare bacterial phylum Gemmatimonadetes.</title>
        <authorList>
            <person name="Zeng Y."/>
            <person name="Feng F."/>
            <person name="Medova H."/>
            <person name="Dean J."/>
            <person name="Koblizek M."/>
        </authorList>
    </citation>
    <scope>NUCLEOTIDE SEQUENCE [LARGE SCALE GENOMIC DNA]</scope>
    <source>
        <strain evidence="2 3">AP64</strain>
    </source>
</reference>
<feature type="transmembrane region" description="Helical" evidence="1">
    <location>
        <begin position="76"/>
        <end position="94"/>
    </location>
</feature>
<dbReference type="eggNOG" id="ENOG5031IQI">
    <property type="taxonomic scope" value="Bacteria"/>
</dbReference>
<dbReference type="RefSeq" id="WP_026849784.1">
    <property type="nucleotide sequence ID" value="NZ_CP011454.1"/>
</dbReference>
<feature type="transmembrane region" description="Helical" evidence="1">
    <location>
        <begin position="106"/>
        <end position="131"/>
    </location>
</feature>
<name>A0A143BJA0_9BACT</name>
<evidence type="ECO:0000256" key="1">
    <source>
        <dbReference type="SAM" id="Phobius"/>
    </source>
</evidence>
<keyword evidence="3" id="KW-1185">Reference proteome</keyword>
<organism evidence="2 3">
    <name type="scientific">Gemmatimonas phototrophica</name>
    <dbReference type="NCBI Taxonomy" id="1379270"/>
    <lineage>
        <taxon>Bacteria</taxon>
        <taxon>Pseudomonadati</taxon>
        <taxon>Gemmatimonadota</taxon>
        <taxon>Gemmatimonadia</taxon>
        <taxon>Gemmatimonadales</taxon>
        <taxon>Gemmatimonadaceae</taxon>
        <taxon>Gemmatimonas</taxon>
    </lineage>
</organism>
<reference evidence="2 3" key="2">
    <citation type="journal article" date="2016" name="Environ. Microbiol. Rep.">
        <title>Metagenomic evidence for the presence of phototrophic Gemmatimonadetes bacteria in diverse environments.</title>
        <authorList>
            <person name="Zeng Y."/>
            <person name="Baumbach J."/>
            <person name="Barbosa E.G."/>
            <person name="Azevedo V."/>
            <person name="Zhang C."/>
            <person name="Koblizek M."/>
        </authorList>
    </citation>
    <scope>NUCLEOTIDE SEQUENCE [LARGE SCALE GENOMIC DNA]</scope>
    <source>
        <strain evidence="2 3">AP64</strain>
    </source>
</reference>
<dbReference type="OrthoDB" id="9837580at2"/>
<feature type="transmembrane region" description="Helical" evidence="1">
    <location>
        <begin position="38"/>
        <end position="64"/>
    </location>
</feature>
<keyword evidence="1" id="KW-0472">Membrane</keyword>
<evidence type="ECO:0000313" key="3">
    <source>
        <dbReference type="Proteomes" id="UP000076404"/>
    </source>
</evidence>
<keyword evidence="1" id="KW-0812">Transmembrane</keyword>
<dbReference type="AlphaFoldDB" id="A0A143BJA0"/>
<dbReference type="KEGG" id="gph:GEMMAAP_10525"/>
<proteinExistence type="predicted"/>
<dbReference type="EMBL" id="CP011454">
    <property type="protein sequence ID" value="AMW05136.1"/>
    <property type="molecule type" value="Genomic_DNA"/>
</dbReference>
<dbReference type="Proteomes" id="UP000076404">
    <property type="component" value="Chromosome"/>
</dbReference>
<sequence length="174" mass="18111">MLWLFVSALVFGGALIVAGLLGHDADTDHSSHVVGDAGLLAVFSLRNLTWACFAFGGIGLLGVLTHRSATVSSVSASIAGVLTLLGVHALFVVIRRTEADSVPLDVLVIGAPATLVLPFDTNGLGVISFLANGQVQEMPAKRAPNVEALESMYFTTCRIGWIENGIAVVEPTAN</sequence>
<gene>
    <name evidence="2" type="ORF">GEMMAAP_10525</name>
</gene>
<accession>A0A143BJA0</accession>
<dbReference type="STRING" id="1379270.GEMMAAP_10525"/>
<keyword evidence="1" id="KW-1133">Transmembrane helix</keyword>
<protein>
    <submittedName>
        <fullName evidence="2">Uncharacterized protein</fullName>
    </submittedName>
</protein>